<dbReference type="CDD" id="cd16936">
    <property type="entry name" value="HATPase_RsbW-like"/>
    <property type="match status" value="1"/>
</dbReference>
<dbReference type="InterPro" id="IPR036890">
    <property type="entry name" value="HATPase_C_sf"/>
</dbReference>
<evidence type="ECO:0000313" key="4">
    <source>
        <dbReference type="Proteomes" id="UP000248553"/>
    </source>
</evidence>
<keyword evidence="1" id="KW-0808">Transferase</keyword>
<evidence type="ECO:0000313" key="3">
    <source>
        <dbReference type="EMBL" id="RAK66880.1"/>
    </source>
</evidence>
<dbReference type="GO" id="GO:0005524">
    <property type="term" value="F:ATP binding"/>
    <property type="evidence" value="ECO:0007669"/>
    <property type="project" value="UniProtKB-KW"/>
</dbReference>
<dbReference type="GO" id="GO:0004674">
    <property type="term" value="F:protein serine/threonine kinase activity"/>
    <property type="evidence" value="ECO:0007669"/>
    <property type="project" value="UniProtKB-KW"/>
</dbReference>
<evidence type="ECO:0000256" key="1">
    <source>
        <dbReference type="ARBA" id="ARBA00022527"/>
    </source>
</evidence>
<keyword evidence="1" id="KW-0723">Serine/threonine-protein kinase</keyword>
<comment type="caution">
    <text evidence="3">The sequence shown here is derived from an EMBL/GenBank/DDBJ whole genome shotgun (WGS) entry which is preliminary data.</text>
</comment>
<keyword evidence="3" id="KW-0547">Nucleotide-binding</keyword>
<dbReference type="InterPro" id="IPR003594">
    <property type="entry name" value="HATPase_dom"/>
</dbReference>
<protein>
    <submittedName>
        <fullName evidence="3">ATP-binding protein</fullName>
    </submittedName>
</protein>
<dbReference type="InterPro" id="IPR050267">
    <property type="entry name" value="Anti-sigma-factor_SerPK"/>
</dbReference>
<gene>
    <name evidence="3" type="ORF">DLM85_11770</name>
</gene>
<dbReference type="RefSeq" id="WP_111478301.1">
    <property type="nucleotide sequence ID" value="NZ_QHKM01000003.1"/>
</dbReference>
<name>A0A328BHZ1_9BACT</name>
<accession>A0A328BHZ1</accession>
<dbReference type="Gene3D" id="3.30.565.10">
    <property type="entry name" value="Histidine kinase-like ATPase, C-terminal domain"/>
    <property type="match status" value="1"/>
</dbReference>
<dbReference type="EMBL" id="QHKM01000003">
    <property type="protein sequence ID" value="RAK66880.1"/>
    <property type="molecule type" value="Genomic_DNA"/>
</dbReference>
<evidence type="ECO:0000259" key="2">
    <source>
        <dbReference type="Pfam" id="PF13581"/>
    </source>
</evidence>
<dbReference type="Pfam" id="PF13581">
    <property type="entry name" value="HATPase_c_2"/>
    <property type="match status" value="1"/>
</dbReference>
<dbReference type="SUPFAM" id="SSF55874">
    <property type="entry name" value="ATPase domain of HSP90 chaperone/DNA topoisomerase II/histidine kinase"/>
    <property type="match status" value="1"/>
</dbReference>
<dbReference type="AlphaFoldDB" id="A0A328BHZ1"/>
<dbReference type="Proteomes" id="UP000248553">
    <property type="component" value="Unassembled WGS sequence"/>
</dbReference>
<dbReference type="PANTHER" id="PTHR35526:SF3">
    <property type="entry name" value="ANTI-SIGMA-F FACTOR RSBW"/>
    <property type="match status" value="1"/>
</dbReference>
<organism evidence="3 4">
    <name type="scientific">Hymenobacter edaphi</name>
    <dbReference type="NCBI Taxonomy" id="2211146"/>
    <lineage>
        <taxon>Bacteria</taxon>
        <taxon>Pseudomonadati</taxon>
        <taxon>Bacteroidota</taxon>
        <taxon>Cytophagia</taxon>
        <taxon>Cytophagales</taxon>
        <taxon>Hymenobacteraceae</taxon>
        <taxon>Hymenobacter</taxon>
    </lineage>
</organism>
<proteinExistence type="predicted"/>
<feature type="domain" description="Histidine kinase/HSP90-like ATPase" evidence="2">
    <location>
        <begin position="12"/>
        <end position="131"/>
    </location>
</feature>
<sequence>MQHTIRVSCSRSNLKTVRDFVAGVLQEHQLSDILQNQIILAVDEIVANLIIHSNQEDEHKHLDIRVEIADHEFRFEAEDDGQSFSPTEYRDPDLQEHIRIGKKGGVGIALVNRIMDHVEYTTIGTRNFCRLSKRLP</sequence>
<keyword evidence="3" id="KW-0067">ATP-binding</keyword>
<keyword evidence="4" id="KW-1185">Reference proteome</keyword>
<dbReference type="PANTHER" id="PTHR35526">
    <property type="entry name" value="ANTI-SIGMA-F FACTOR RSBW-RELATED"/>
    <property type="match status" value="1"/>
</dbReference>
<dbReference type="OrthoDB" id="9792240at2"/>
<keyword evidence="1" id="KW-0418">Kinase</keyword>
<reference evidence="4" key="1">
    <citation type="submission" date="2018-05" db="EMBL/GenBank/DDBJ databases">
        <authorList>
            <person name="Nie L."/>
        </authorList>
    </citation>
    <scope>NUCLEOTIDE SEQUENCE [LARGE SCALE GENOMIC DNA]</scope>
    <source>
        <strain evidence="4">NL</strain>
    </source>
</reference>